<organism evidence="2 3">
    <name type="scientific">Geranomyces variabilis</name>
    <dbReference type="NCBI Taxonomy" id="109894"/>
    <lineage>
        <taxon>Eukaryota</taxon>
        <taxon>Fungi</taxon>
        <taxon>Fungi incertae sedis</taxon>
        <taxon>Chytridiomycota</taxon>
        <taxon>Chytridiomycota incertae sedis</taxon>
        <taxon>Chytridiomycetes</taxon>
        <taxon>Spizellomycetales</taxon>
        <taxon>Powellomycetaceae</taxon>
        <taxon>Geranomyces</taxon>
    </lineage>
</organism>
<dbReference type="Proteomes" id="UP001212152">
    <property type="component" value="Unassembled WGS sequence"/>
</dbReference>
<name>A0AAD5TKX1_9FUNG</name>
<feature type="region of interest" description="Disordered" evidence="1">
    <location>
        <begin position="1"/>
        <end position="88"/>
    </location>
</feature>
<gene>
    <name evidence="2" type="ORF">HDU87_002776</name>
</gene>
<evidence type="ECO:0008006" key="4">
    <source>
        <dbReference type="Google" id="ProtNLM"/>
    </source>
</evidence>
<proteinExistence type="predicted"/>
<protein>
    <recommendedName>
        <fullName evidence="4">GATA-type domain-containing protein</fullName>
    </recommendedName>
</protein>
<evidence type="ECO:0000256" key="1">
    <source>
        <dbReference type="SAM" id="MobiDB-lite"/>
    </source>
</evidence>
<dbReference type="AlphaFoldDB" id="A0AAD5TKX1"/>
<sequence length="341" mass="36693">MSSPVPNHTPLPPPAEAQQTQTAPSPARSVNQAAKAGVDVQVTTFERVRKRRSTSADGNEKSPRRTRQKITPPHVTESNEEEEQAEEDRANLHALATLAHANPPPPTTTTREPAVAGPRTIVDKHPPPSIAHYEPHGGEIVSHAVTMDLGGGVDGSESGFIGKPDKRGARALTANGCCTRCGTAETPRWRPAIIQDLKYNRVSCNKCFKAAQRRGQEEVWGSVAPPATFQAPVAVTYGPPPPPPPPPSRLVTIHTQTHTQPLVNHSYLRMSSQSPSAVTVATEIEHAESELSKLVELSGIPAVRRDPTSSRLVDELLVSARARCGIPDRYRDQHGGGLIPQ</sequence>
<feature type="compositionally biased region" description="Polar residues" evidence="1">
    <location>
        <begin position="17"/>
        <end position="32"/>
    </location>
</feature>
<evidence type="ECO:0000313" key="3">
    <source>
        <dbReference type="Proteomes" id="UP001212152"/>
    </source>
</evidence>
<reference evidence="2" key="1">
    <citation type="submission" date="2020-05" db="EMBL/GenBank/DDBJ databases">
        <title>Phylogenomic resolution of chytrid fungi.</title>
        <authorList>
            <person name="Stajich J.E."/>
            <person name="Amses K."/>
            <person name="Simmons R."/>
            <person name="Seto K."/>
            <person name="Myers J."/>
            <person name="Bonds A."/>
            <person name="Quandt C.A."/>
            <person name="Barry K."/>
            <person name="Liu P."/>
            <person name="Grigoriev I."/>
            <person name="Longcore J.E."/>
            <person name="James T.Y."/>
        </authorList>
    </citation>
    <scope>NUCLEOTIDE SEQUENCE</scope>
    <source>
        <strain evidence="2">JEL0379</strain>
    </source>
</reference>
<evidence type="ECO:0000313" key="2">
    <source>
        <dbReference type="EMBL" id="KAJ3179570.1"/>
    </source>
</evidence>
<dbReference type="EMBL" id="JADGJQ010000020">
    <property type="protein sequence ID" value="KAJ3179570.1"/>
    <property type="molecule type" value="Genomic_DNA"/>
</dbReference>
<dbReference type="SUPFAM" id="SSF57716">
    <property type="entry name" value="Glucocorticoid receptor-like (DNA-binding domain)"/>
    <property type="match status" value="1"/>
</dbReference>
<keyword evidence="3" id="KW-1185">Reference proteome</keyword>
<accession>A0AAD5TKX1</accession>
<comment type="caution">
    <text evidence="2">The sequence shown here is derived from an EMBL/GenBank/DDBJ whole genome shotgun (WGS) entry which is preliminary data.</text>
</comment>